<feature type="domain" description="Peptidase S9 prolyl oligopeptidase catalytic" evidence="3">
    <location>
        <begin position="448"/>
        <end position="650"/>
    </location>
</feature>
<dbReference type="SUPFAM" id="SSF53474">
    <property type="entry name" value="alpha/beta-Hydrolases"/>
    <property type="match status" value="1"/>
</dbReference>
<dbReference type="RefSeq" id="WP_116470064.1">
    <property type="nucleotide sequence ID" value="NZ_QENQ01000001.1"/>
</dbReference>
<keyword evidence="2" id="KW-0732">Signal</keyword>
<dbReference type="InterPro" id="IPR001375">
    <property type="entry name" value="Peptidase_S9_cat"/>
</dbReference>
<keyword evidence="1" id="KW-0378">Hydrolase</keyword>
<dbReference type="GO" id="GO:0006508">
    <property type="term" value="P:proteolysis"/>
    <property type="evidence" value="ECO:0007669"/>
    <property type="project" value="InterPro"/>
</dbReference>
<organism evidence="4 5">
    <name type="scientific">Sphingomonas pokkalii</name>
    <dbReference type="NCBI Taxonomy" id="2175090"/>
    <lineage>
        <taxon>Bacteria</taxon>
        <taxon>Pseudomonadati</taxon>
        <taxon>Pseudomonadota</taxon>
        <taxon>Alphaproteobacteria</taxon>
        <taxon>Sphingomonadales</taxon>
        <taxon>Sphingomonadaceae</taxon>
        <taxon>Sphingomonas</taxon>
    </lineage>
</organism>
<dbReference type="AlphaFoldDB" id="A0A2U0SH49"/>
<comment type="caution">
    <text evidence="4">The sequence shown here is derived from an EMBL/GenBank/DDBJ whole genome shotgun (WGS) entry which is preliminary data.</text>
</comment>
<dbReference type="InterPro" id="IPR029058">
    <property type="entry name" value="AB_hydrolase_fold"/>
</dbReference>
<dbReference type="SUPFAM" id="SSF82171">
    <property type="entry name" value="DPP6 N-terminal domain-like"/>
    <property type="match status" value="1"/>
</dbReference>
<evidence type="ECO:0000256" key="1">
    <source>
        <dbReference type="ARBA" id="ARBA00022801"/>
    </source>
</evidence>
<protein>
    <submittedName>
        <fullName evidence="4">S9 family peptidase</fullName>
    </submittedName>
</protein>
<feature type="signal peptide" evidence="2">
    <location>
        <begin position="1"/>
        <end position="23"/>
    </location>
</feature>
<dbReference type="OrthoDB" id="128799at2"/>
<evidence type="ECO:0000313" key="5">
    <source>
        <dbReference type="Proteomes" id="UP000245890"/>
    </source>
</evidence>
<dbReference type="Pfam" id="PF00326">
    <property type="entry name" value="Peptidase_S9"/>
    <property type="match status" value="1"/>
</dbReference>
<evidence type="ECO:0000259" key="3">
    <source>
        <dbReference type="Pfam" id="PF00326"/>
    </source>
</evidence>
<dbReference type="EMBL" id="QENQ01000001">
    <property type="protein sequence ID" value="PVX30655.1"/>
    <property type="molecule type" value="Genomic_DNA"/>
</dbReference>
<evidence type="ECO:0000313" key="4">
    <source>
        <dbReference type="EMBL" id="PVX30655.1"/>
    </source>
</evidence>
<accession>A0A2U0SH49</accession>
<feature type="chain" id="PRO_5015750559" evidence="2">
    <location>
        <begin position="24"/>
        <end position="653"/>
    </location>
</feature>
<gene>
    <name evidence="4" type="ORF">DD559_15980</name>
</gene>
<dbReference type="PANTHER" id="PTHR42776:SF27">
    <property type="entry name" value="DIPEPTIDYL PEPTIDASE FAMILY MEMBER 6"/>
    <property type="match status" value="1"/>
</dbReference>
<dbReference type="GO" id="GO:0004252">
    <property type="term" value="F:serine-type endopeptidase activity"/>
    <property type="evidence" value="ECO:0007669"/>
    <property type="project" value="TreeGrafter"/>
</dbReference>
<dbReference type="Proteomes" id="UP000245890">
    <property type="component" value="Unassembled WGS sequence"/>
</dbReference>
<dbReference type="PANTHER" id="PTHR42776">
    <property type="entry name" value="SERINE PEPTIDASE S9 FAMILY MEMBER"/>
    <property type="match status" value="1"/>
</dbReference>
<sequence length="653" mass="71662">MRMKWAWLAASALAIGVGLSAEAQEQKQGPATPPAAKPAPGPLDIKVFADLPSIERPQLSPDGKRIAARIAANGTQYFAIMAADGSDRKLVGAGDADINWWRWVNNDWLVIGVGREQEVEGDPWYISRAVGVEARTARLVPLNARDTGQIGDDLIWVARDGTARVLLAAQTSIYTNDAGFWPKIDEVDVTTGKHKSVLAGREGVQAWYADGAGVVRMGIGMSMDGRQRRLLYRPTARDSFRVIDRAKGIHDGLLVPSLFLPDPGKAMVVQDDDKGFSALWEFDLTTMQRGKQVFASPGFDISGPVVDPQTATLLGVEVSENRSLTRWLDPGMAALQKKLSERVKGAQVDISSFSTDRSIVIAHVGDASAPGAWFVYRVADDTMTVLAFDNAALELRRLHPVQTIQYKARDGLEISAILTLPRRSGRKNLPLILMPHGGPFARDVEEWDWWAQFLADRGYAVIQPNYRGSSGYGTPFTQKGEGQWGLAMQDDLNDAVKTLVEQGIADPKRVCVVGASYGGYAALRAAQRDGALYRCAVSYAGVLDLGRLLQYDSRALGHEASGDWLKAQAPNFKQVSPLFHADEFSIPVLLMHGKKDRRVPFNQSKLMAERLKAAGKTFEFIEQPQADHFFTRGEDRLTFLKALEAFLAKYNPA</sequence>
<reference evidence="4 5" key="1">
    <citation type="submission" date="2018-05" db="EMBL/GenBank/DDBJ databases">
        <title>Description of Sphingomonas pokkalii sp nov, isolated from the rhizosphere of saline tolerant pokkali rice and its draft genome analysis.</title>
        <authorList>
            <person name="Menon R."/>
            <person name="Kumari S."/>
            <person name="Rameshkumar N."/>
        </authorList>
    </citation>
    <scope>NUCLEOTIDE SEQUENCE [LARGE SCALE GENOMIC DNA]</scope>
    <source>
        <strain evidence="4 5">L3B27</strain>
    </source>
</reference>
<evidence type="ECO:0000256" key="2">
    <source>
        <dbReference type="SAM" id="SignalP"/>
    </source>
</evidence>
<name>A0A2U0SH49_9SPHN</name>
<keyword evidence="5" id="KW-1185">Reference proteome</keyword>
<proteinExistence type="predicted"/>
<dbReference type="Gene3D" id="3.40.50.1820">
    <property type="entry name" value="alpha/beta hydrolase"/>
    <property type="match status" value="1"/>
</dbReference>